<evidence type="ECO:0000313" key="2">
    <source>
        <dbReference type="Proteomes" id="UP000290289"/>
    </source>
</evidence>
<gene>
    <name evidence="1" type="ORF">DVH24_013116</name>
</gene>
<name>A0A498IQY6_MALDO</name>
<evidence type="ECO:0000313" key="1">
    <source>
        <dbReference type="EMBL" id="RXH83871.1"/>
    </source>
</evidence>
<sequence length="145" mass="17513">MDVQDVPIYLRGTCYKIVLKIVSPHTYFLDSYDLTNIFHITYYVYCDVRNVMRPFFSMSTQTMNEIFRAYLKRSCTELVEIEKLDDRLATMDFKQGLYDDRAWKKNSDTIHERRSVQRRDDRDTPPHFLFRMTREDARISQLFPS</sequence>
<protein>
    <submittedName>
        <fullName evidence="1">Uncharacterized protein</fullName>
    </submittedName>
</protein>
<dbReference type="Proteomes" id="UP000290289">
    <property type="component" value="Chromosome 11"/>
</dbReference>
<reference evidence="1 2" key="1">
    <citation type="submission" date="2018-10" db="EMBL/GenBank/DDBJ databases">
        <title>A high-quality apple genome assembly.</title>
        <authorList>
            <person name="Hu J."/>
        </authorList>
    </citation>
    <scope>NUCLEOTIDE SEQUENCE [LARGE SCALE GENOMIC DNA]</scope>
    <source>
        <strain evidence="2">cv. HFTH1</strain>
        <tissue evidence="1">Young leaf</tissue>
    </source>
</reference>
<accession>A0A498IQY6</accession>
<organism evidence="1 2">
    <name type="scientific">Malus domestica</name>
    <name type="common">Apple</name>
    <name type="synonym">Pyrus malus</name>
    <dbReference type="NCBI Taxonomy" id="3750"/>
    <lineage>
        <taxon>Eukaryota</taxon>
        <taxon>Viridiplantae</taxon>
        <taxon>Streptophyta</taxon>
        <taxon>Embryophyta</taxon>
        <taxon>Tracheophyta</taxon>
        <taxon>Spermatophyta</taxon>
        <taxon>Magnoliopsida</taxon>
        <taxon>eudicotyledons</taxon>
        <taxon>Gunneridae</taxon>
        <taxon>Pentapetalae</taxon>
        <taxon>rosids</taxon>
        <taxon>fabids</taxon>
        <taxon>Rosales</taxon>
        <taxon>Rosaceae</taxon>
        <taxon>Amygdaloideae</taxon>
        <taxon>Maleae</taxon>
        <taxon>Malus</taxon>
    </lineage>
</organism>
<comment type="caution">
    <text evidence="1">The sequence shown here is derived from an EMBL/GenBank/DDBJ whole genome shotgun (WGS) entry which is preliminary data.</text>
</comment>
<proteinExistence type="predicted"/>
<dbReference type="AlphaFoldDB" id="A0A498IQY6"/>
<keyword evidence="2" id="KW-1185">Reference proteome</keyword>
<dbReference type="EMBL" id="RDQH01000337">
    <property type="protein sequence ID" value="RXH83871.1"/>
    <property type="molecule type" value="Genomic_DNA"/>
</dbReference>